<dbReference type="Proteomes" id="UP000515498">
    <property type="component" value="Chromosome"/>
</dbReference>
<dbReference type="CDD" id="cd04433">
    <property type="entry name" value="AFD_class_I"/>
    <property type="match status" value="1"/>
</dbReference>
<dbReference type="Gene3D" id="3.30.300.30">
    <property type="match status" value="1"/>
</dbReference>
<evidence type="ECO:0000256" key="1">
    <source>
        <dbReference type="ARBA" id="ARBA00006432"/>
    </source>
</evidence>
<dbReference type="InterPro" id="IPR020845">
    <property type="entry name" value="AMP-binding_CS"/>
</dbReference>
<reference evidence="5 6" key="1">
    <citation type="submission" date="2020-07" db="EMBL/GenBank/DDBJ databases">
        <title>Draft genome sequence of four isobutane-metabolizing strains capable of cometabolically degrading diverse ether contaminants.</title>
        <authorList>
            <person name="Chen W."/>
            <person name="Faulkner N."/>
            <person name="Smith C."/>
            <person name="Hyman M."/>
        </authorList>
    </citation>
    <scope>NUCLEOTIDE SEQUENCE [LARGE SCALE GENOMIC DNA]</scope>
    <source>
        <strain evidence="5 6">2A</strain>
    </source>
</reference>
<gene>
    <name evidence="5" type="ORF">HZU40_03110</name>
</gene>
<sequence length="541" mass="57433">MTESASAASSLTLAELGADADERRGVSYVKLANAAHLTGETVGQTLVRVACERPDHTALVWLTRTGVETMTWSELATHASAAARELLRINPARTRVVILGGNSTEWIVTAYGASLAGMSIVPLSPATTIDEITAVLGDFTVSAIVVDDRSGDHVLRDRAVEACTAAGCDAQVRPMGEWSPAAEYVCGPGSAEDEFLVQYTSGTTGRPKAASLSHRAALNAARFFAEGTGSLAGEVWLNPLPLYHVGGLVSGMLSCLSIAAAYNVIERFSAEVALRAVRETRPSFIGMVPTMLIDMLDQPDVVPSDFASVRTVLGGATDVDPKLIADVEEQLGIRFNIAYGQSEAPCMTMTFSSDSPQVRTTSLGHPLPGRDYCVADPEGVVVAVGESGELCVRGPLNMSGYVQPGGDLVPETTVTGWRRTGDICVLDDAGILYMRGRSRDLIIRGGTNIYPAELEQRLSAHPAVREVAVFGAPDRRLGQTVAAAVLPVEGAAITPDELSAFAETVLSPSKRPTKWFVLQEFPRTAAGKVRKHILQQSLTEQ</sequence>
<dbReference type="PROSITE" id="PS00455">
    <property type="entry name" value="AMP_BINDING"/>
    <property type="match status" value="1"/>
</dbReference>
<dbReference type="PANTHER" id="PTHR43201:SF5">
    <property type="entry name" value="MEDIUM-CHAIN ACYL-COA LIGASE ACSF2, MITOCHONDRIAL"/>
    <property type="match status" value="1"/>
</dbReference>
<organism evidence="5 6">
    <name type="scientific">Mycolicibacterium fluoranthenivorans</name>
    <dbReference type="NCBI Taxonomy" id="258505"/>
    <lineage>
        <taxon>Bacteria</taxon>
        <taxon>Bacillati</taxon>
        <taxon>Actinomycetota</taxon>
        <taxon>Actinomycetes</taxon>
        <taxon>Mycobacteriales</taxon>
        <taxon>Mycobacteriaceae</taxon>
        <taxon>Mycolicibacterium</taxon>
    </lineage>
</organism>
<protein>
    <submittedName>
        <fullName evidence="5">Acyl--CoA ligase</fullName>
    </submittedName>
</protein>
<dbReference type="GO" id="GO:0031956">
    <property type="term" value="F:medium-chain fatty acid-CoA ligase activity"/>
    <property type="evidence" value="ECO:0007669"/>
    <property type="project" value="TreeGrafter"/>
</dbReference>
<keyword evidence="2 5" id="KW-0436">Ligase</keyword>
<evidence type="ECO:0000259" key="3">
    <source>
        <dbReference type="Pfam" id="PF00501"/>
    </source>
</evidence>
<evidence type="ECO:0000259" key="4">
    <source>
        <dbReference type="Pfam" id="PF13193"/>
    </source>
</evidence>
<dbReference type="Pfam" id="PF00501">
    <property type="entry name" value="AMP-binding"/>
    <property type="match status" value="1"/>
</dbReference>
<dbReference type="InterPro" id="IPR025110">
    <property type="entry name" value="AMP-bd_C"/>
</dbReference>
<dbReference type="SUPFAM" id="SSF56801">
    <property type="entry name" value="Acetyl-CoA synthetase-like"/>
    <property type="match status" value="1"/>
</dbReference>
<name>A0A7G8PGA0_9MYCO</name>
<dbReference type="InterPro" id="IPR045851">
    <property type="entry name" value="AMP-bd_C_sf"/>
</dbReference>
<feature type="domain" description="AMP-dependent synthetase/ligase" evidence="3">
    <location>
        <begin position="50"/>
        <end position="401"/>
    </location>
</feature>
<dbReference type="EMBL" id="CP059894">
    <property type="protein sequence ID" value="QNJ93366.1"/>
    <property type="molecule type" value="Genomic_DNA"/>
</dbReference>
<dbReference type="InterPro" id="IPR042099">
    <property type="entry name" value="ANL_N_sf"/>
</dbReference>
<dbReference type="GO" id="GO:0006631">
    <property type="term" value="P:fatty acid metabolic process"/>
    <property type="evidence" value="ECO:0007669"/>
    <property type="project" value="TreeGrafter"/>
</dbReference>
<evidence type="ECO:0000313" key="6">
    <source>
        <dbReference type="Proteomes" id="UP000515498"/>
    </source>
</evidence>
<dbReference type="Gene3D" id="3.40.50.12780">
    <property type="entry name" value="N-terminal domain of ligase-like"/>
    <property type="match status" value="1"/>
</dbReference>
<accession>A0A7G8PGA0</accession>
<dbReference type="InterPro" id="IPR000873">
    <property type="entry name" value="AMP-dep_synth/lig_dom"/>
</dbReference>
<feature type="domain" description="AMP-binding enzyme C-terminal" evidence="4">
    <location>
        <begin position="453"/>
        <end position="528"/>
    </location>
</feature>
<comment type="similarity">
    <text evidence="1">Belongs to the ATP-dependent AMP-binding enzyme family.</text>
</comment>
<dbReference type="KEGG" id="mflu:HZU40_03110"/>
<evidence type="ECO:0000256" key="2">
    <source>
        <dbReference type="ARBA" id="ARBA00022598"/>
    </source>
</evidence>
<evidence type="ECO:0000313" key="5">
    <source>
        <dbReference type="EMBL" id="QNJ93366.1"/>
    </source>
</evidence>
<proteinExistence type="inferred from homology"/>
<dbReference type="AlphaFoldDB" id="A0A7G8PGA0"/>
<dbReference type="RefSeq" id="WP_187097490.1">
    <property type="nucleotide sequence ID" value="NZ_CP059894.1"/>
</dbReference>
<dbReference type="PANTHER" id="PTHR43201">
    <property type="entry name" value="ACYL-COA SYNTHETASE"/>
    <property type="match status" value="1"/>
</dbReference>
<dbReference type="Pfam" id="PF13193">
    <property type="entry name" value="AMP-binding_C"/>
    <property type="match status" value="1"/>
</dbReference>